<dbReference type="Proteomes" id="UP000283872">
    <property type="component" value="Unassembled WGS sequence"/>
</dbReference>
<dbReference type="EMBL" id="QRVA01000002">
    <property type="protein sequence ID" value="RGS19489.1"/>
    <property type="molecule type" value="Genomic_DNA"/>
</dbReference>
<feature type="signal peptide" evidence="1">
    <location>
        <begin position="1"/>
        <end position="20"/>
    </location>
</feature>
<gene>
    <name evidence="4" type="ORF">DWY11_01735</name>
    <name evidence="2" type="ORF">NNC55_13870</name>
    <name evidence="3" type="ORF">ONT05_01465</name>
</gene>
<name>A0A3E5E7K6_9BACT</name>
<dbReference type="Proteomes" id="UP001209074">
    <property type="component" value="Unassembled WGS sequence"/>
</dbReference>
<reference evidence="4 5" key="1">
    <citation type="submission" date="2018-08" db="EMBL/GenBank/DDBJ databases">
        <title>A genome reference for cultivated species of the human gut microbiota.</title>
        <authorList>
            <person name="Zou Y."/>
            <person name="Xue W."/>
            <person name="Luo G."/>
        </authorList>
    </citation>
    <scope>NUCLEOTIDE SEQUENCE [LARGE SCALE GENOMIC DNA]</scope>
    <source>
        <strain evidence="4 5">AF24-12</strain>
    </source>
</reference>
<evidence type="ECO:0000313" key="2">
    <source>
        <dbReference type="EMBL" id="MCP9601023.1"/>
    </source>
</evidence>
<reference evidence="2" key="2">
    <citation type="submission" date="2022-07" db="EMBL/GenBank/DDBJ databases">
        <title>Prevotella copri.</title>
        <authorList>
            <person name="Yang C."/>
        </authorList>
    </citation>
    <scope>NUCLEOTIDE SEQUENCE</scope>
    <source>
        <strain evidence="2">HF1476</strain>
    </source>
</reference>
<reference evidence="3" key="3">
    <citation type="submission" date="2022-11" db="EMBL/GenBank/DDBJ databases">
        <title>Genomic repertoires linked with pathogenic potency of arthritogenic Prevotella copri isolated from the gut of rheumatoid arthritis patients.</title>
        <authorList>
            <person name="Nii T."/>
            <person name="Maeda Y."/>
            <person name="Motooka D."/>
            <person name="Naito M."/>
            <person name="Matsumoto Y."/>
            <person name="Ogawa T."/>
            <person name="Oguro-Igashira E."/>
            <person name="Kishikawa T."/>
            <person name="Yamashita M."/>
            <person name="Koizumi S."/>
            <person name="Kurakawa T."/>
            <person name="Okumura R."/>
            <person name="Kayama H."/>
            <person name="Murakami M."/>
            <person name="Sakaguchi T."/>
            <person name="Das B."/>
            <person name="Nakamura S."/>
            <person name="Okada Y."/>
            <person name="Kumanogoh A."/>
            <person name="Takeda K."/>
        </authorList>
    </citation>
    <scope>NUCLEOTIDE SEQUENCE</scope>
    <source>
        <strain evidence="3">N016-13</strain>
    </source>
</reference>
<protein>
    <submittedName>
        <fullName evidence="4">Uncharacterized protein</fullName>
    </submittedName>
</protein>
<proteinExistence type="predicted"/>
<evidence type="ECO:0000313" key="4">
    <source>
        <dbReference type="EMBL" id="RGS19489.1"/>
    </source>
</evidence>
<dbReference type="EMBL" id="JAPDUS010000002">
    <property type="protein sequence ID" value="MCW4092233.1"/>
    <property type="molecule type" value="Genomic_DNA"/>
</dbReference>
<evidence type="ECO:0000313" key="5">
    <source>
        <dbReference type="Proteomes" id="UP000283872"/>
    </source>
</evidence>
<organism evidence="4 5">
    <name type="scientific">Segatella copri</name>
    <dbReference type="NCBI Taxonomy" id="165179"/>
    <lineage>
        <taxon>Bacteria</taxon>
        <taxon>Pseudomonadati</taxon>
        <taxon>Bacteroidota</taxon>
        <taxon>Bacteroidia</taxon>
        <taxon>Bacteroidales</taxon>
        <taxon>Prevotellaceae</taxon>
        <taxon>Segatella</taxon>
    </lineage>
</organism>
<feature type="chain" id="PRO_5043182906" evidence="1">
    <location>
        <begin position="21"/>
        <end position="318"/>
    </location>
</feature>
<keyword evidence="1" id="KW-0732">Signal</keyword>
<dbReference type="RefSeq" id="WP_117586574.1">
    <property type="nucleotide sequence ID" value="NZ_DAWDQD010000012.1"/>
</dbReference>
<evidence type="ECO:0000256" key="1">
    <source>
        <dbReference type="SAM" id="SignalP"/>
    </source>
</evidence>
<dbReference type="Proteomes" id="UP001204486">
    <property type="component" value="Unassembled WGS sequence"/>
</dbReference>
<dbReference type="AlphaFoldDB" id="A0A3E5E7K6"/>
<accession>A0A3E5E7K6</accession>
<evidence type="ECO:0000313" key="3">
    <source>
        <dbReference type="EMBL" id="MCW4092233.1"/>
    </source>
</evidence>
<dbReference type="EMBL" id="JANDWN010000053">
    <property type="protein sequence ID" value="MCP9601023.1"/>
    <property type="molecule type" value="Genomic_DNA"/>
</dbReference>
<comment type="caution">
    <text evidence="4">The sequence shown here is derived from an EMBL/GenBank/DDBJ whole genome shotgun (WGS) entry which is preliminary data.</text>
</comment>
<sequence length="318" mass="34798">MKIKHILINLAVAITFPAMAMAQSSKDIGLICLNPYISETEGLGKKATSMLTTKLQQIATANGMSGAGFDNRFIITAHVQKLNSSQTQTFPQKNAVQVNIGIYVGDGLDGTLYSSYSYEAKGIGDSEDQAIANAVRKVNPNQEDLQRAILKGKEQILKYYEKMSGSIIQTAKATAAAGKYDDAINMLFAIPMNNKDFQTAQALIAQYGSTSLDNKNLEIVRQARAAWSANPTEEGATAANEILEKLDAPSTKVQTEAKSLQNEMGARIKAISDREFKLEAQKEQNEKDVKLAGIRAAESVAKAYVASRPKVVYHYYWW</sequence>